<dbReference type="OrthoDB" id="9805585at2"/>
<dbReference type="SUPFAM" id="SSF53335">
    <property type="entry name" value="S-adenosyl-L-methionine-dependent methyltransferases"/>
    <property type="match status" value="1"/>
</dbReference>
<keyword evidence="6" id="KW-1185">Reference proteome</keyword>
<accession>A0A1G6PHI1</accession>
<keyword evidence="4" id="KW-0694">RNA-binding</keyword>
<gene>
    <name evidence="5" type="ORF">SAMN04488104_100614</name>
</gene>
<evidence type="ECO:0000256" key="1">
    <source>
        <dbReference type="ARBA" id="ARBA00022603"/>
    </source>
</evidence>
<keyword evidence="1 5" id="KW-0489">Methyltransferase</keyword>
<dbReference type="Gene3D" id="3.40.50.150">
    <property type="entry name" value="Vaccinia Virus protein VP39"/>
    <property type="match status" value="1"/>
</dbReference>
<evidence type="ECO:0000256" key="3">
    <source>
        <dbReference type="ARBA" id="ARBA00022691"/>
    </source>
</evidence>
<keyword evidence="2 5" id="KW-0808">Transferase</keyword>
<evidence type="ECO:0000256" key="2">
    <source>
        <dbReference type="ARBA" id="ARBA00022679"/>
    </source>
</evidence>
<dbReference type="EMBL" id="FNAC01000006">
    <property type="protein sequence ID" value="SDC78956.1"/>
    <property type="molecule type" value="Genomic_DNA"/>
</dbReference>
<dbReference type="Proteomes" id="UP000199060">
    <property type="component" value="Unassembled WGS sequence"/>
</dbReference>
<evidence type="ECO:0000313" key="5">
    <source>
        <dbReference type="EMBL" id="SDC78956.1"/>
    </source>
</evidence>
<dbReference type="GO" id="GO:0008168">
    <property type="term" value="F:methyltransferase activity"/>
    <property type="evidence" value="ECO:0007669"/>
    <property type="project" value="UniProtKB-KW"/>
</dbReference>
<protein>
    <submittedName>
        <fullName evidence="5">Phospholipid N-methyltransferase</fullName>
    </submittedName>
</protein>
<organism evidence="5 6">
    <name type="scientific">Algoriphagus faecimaris</name>
    <dbReference type="NCBI Taxonomy" id="686796"/>
    <lineage>
        <taxon>Bacteria</taxon>
        <taxon>Pseudomonadati</taxon>
        <taxon>Bacteroidota</taxon>
        <taxon>Cytophagia</taxon>
        <taxon>Cytophagales</taxon>
        <taxon>Cyclobacteriaceae</taxon>
        <taxon>Algoriphagus</taxon>
    </lineage>
</organism>
<sequence>MSKSNLLIELYSNLSTTGAITFSSKSLVNKMISQSDLSKANLIVEMGGGDGSITQGIIDAMNPNAKLLVFEINASFCESMKKQFPQENVMIINDSAGNLDKYLEGEKADYIFSSLPFSLISKEATDEILKKSNLALSQSGAFIQICYSYLLKSLFKKYFSQVNASFTLKNLPPAFVMVCK</sequence>
<reference evidence="6" key="1">
    <citation type="submission" date="2016-10" db="EMBL/GenBank/DDBJ databases">
        <authorList>
            <person name="Varghese N."/>
            <person name="Submissions S."/>
        </authorList>
    </citation>
    <scope>NUCLEOTIDE SEQUENCE [LARGE SCALE GENOMIC DNA]</scope>
    <source>
        <strain evidence="6">DSM 23095</strain>
    </source>
</reference>
<dbReference type="InterPro" id="IPR029063">
    <property type="entry name" value="SAM-dependent_MTases_sf"/>
</dbReference>
<name>A0A1G6PHI1_9BACT</name>
<dbReference type="Pfam" id="PF00398">
    <property type="entry name" value="RrnaAD"/>
    <property type="match status" value="1"/>
</dbReference>
<dbReference type="GO" id="GO:0003723">
    <property type="term" value="F:RNA binding"/>
    <property type="evidence" value="ECO:0007669"/>
    <property type="project" value="UniProtKB-KW"/>
</dbReference>
<dbReference type="RefSeq" id="WP_087938213.1">
    <property type="nucleotide sequence ID" value="NZ_FNAC01000006.1"/>
</dbReference>
<keyword evidence="3" id="KW-0949">S-adenosyl-L-methionine</keyword>
<dbReference type="AlphaFoldDB" id="A0A1G6PHI1"/>
<dbReference type="InterPro" id="IPR001737">
    <property type="entry name" value="KsgA/Erm"/>
</dbReference>
<dbReference type="STRING" id="686796.SAMN04488104_100614"/>
<evidence type="ECO:0000256" key="4">
    <source>
        <dbReference type="ARBA" id="ARBA00022884"/>
    </source>
</evidence>
<proteinExistence type="predicted"/>
<dbReference type="GO" id="GO:0032259">
    <property type="term" value="P:methylation"/>
    <property type="evidence" value="ECO:0007669"/>
    <property type="project" value="UniProtKB-KW"/>
</dbReference>
<evidence type="ECO:0000313" key="6">
    <source>
        <dbReference type="Proteomes" id="UP000199060"/>
    </source>
</evidence>